<evidence type="ECO:0000313" key="3">
    <source>
        <dbReference type="Proteomes" id="UP000028990"/>
    </source>
</evidence>
<proteinExistence type="predicted"/>
<feature type="region of interest" description="Disordered" evidence="1">
    <location>
        <begin position="1"/>
        <end position="153"/>
    </location>
</feature>
<evidence type="ECO:0000313" key="2">
    <source>
        <dbReference type="EMBL" id="KFO35536.1"/>
    </source>
</evidence>
<dbReference type="EMBL" id="KN121761">
    <property type="protein sequence ID" value="KFO35536.1"/>
    <property type="molecule type" value="Genomic_DNA"/>
</dbReference>
<sequence length="153" mass="16023">MVQLANVPPNFTVMQKQPPNQGPQRLHPALGGMPKHLPLGFSAGQGNPNFVQGQGPSTTATTPGNSGAPQQQANQNVQHAGSQGAGPPQNQVQVSHEPRNMMQPGLMENHGNMNKHPSASSGVPQLNVGNMQGQPQQGPPSQLMGMHQQIVSS</sequence>
<feature type="compositionally biased region" description="Polar residues" evidence="1">
    <location>
        <begin position="111"/>
        <end position="130"/>
    </location>
</feature>
<dbReference type="AlphaFoldDB" id="A0A091EJ43"/>
<organism evidence="2 3">
    <name type="scientific">Fukomys damarensis</name>
    <name type="common">Damaraland mole rat</name>
    <name type="synonym">Cryptomys damarensis</name>
    <dbReference type="NCBI Taxonomy" id="885580"/>
    <lineage>
        <taxon>Eukaryota</taxon>
        <taxon>Metazoa</taxon>
        <taxon>Chordata</taxon>
        <taxon>Craniata</taxon>
        <taxon>Vertebrata</taxon>
        <taxon>Euteleostomi</taxon>
        <taxon>Mammalia</taxon>
        <taxon>Eutheria</taxon>
        <taxon>Euarchontoglires</taxon>
        <taxon>Glires</taxon>
        <taxon>Rodentia</taxon>
        <taxon>Hystricomorpha</taxon>
        <taxon>Bathyergidae</taxon>
        <taxon>Fukomys</taxon>
    </lineage>
</organism>
<feature type="compositionally biased region" description="Polar residues" evidence="1">
    <location>
        <begin position="44"/>
        <end position="81"/>
    </location>
</feature>
<dbReference type="GO" id="GO:0035097">
    <property type="term" value="C:histone methyltransferase complex"/>
    <property type="evidence" value="ECO:0007669"/>
    <property type="project" value="TreeGrafter"/>
</dbReference>
<dbReference type="GO" id="GO:0045944">
    <property type="term" value="P:positive regulation of transcription by RNA polymerase II"/>
    <property type="evidence" value="ECO:0007669"/>
    <property type="project" value="TreeGrafter"/>
</dbReference>
<name>A0A091EJ43_FUKDA</name>
<dbReference type="GO" id="GO:0003713">
    <property type="term" value="F:transcription coactivator activity"/>
    <property type="evidence" value="ECO:0007669"/>
    <property type="project" value="InterPro"/>
</dbReference>
<dbReference type="PANTHER" id="PTHR15690">
    <property type="entry name" value="NUCLEAR RECEPTOR COACTIVATOR 6"/>
    <property type="match status" value="1"/>
</dbReference>
<dbReference type="GO" id="GO:0005667">
    <property type="term" value="C:transcription regulator complex"/>
    <property type="evidence" value="ECO:0007669"/>
    <property type="project" value="TreeGrafter"/>
</dbReference>
<dbReference type="STRING" id="885580.ENSFDAP00000004207"/>
<keyword evidence="3" id="KW-1185">Reference proteome</keyword>
<feature type="compositionally biased region" description="Low complexity" evidence="1">
    <location>
        <begin position="131"/>
        <end position="146"/>
    </location>
</feature>
<keyword evidence="2" id="KW-0675">Receptor</keyword>
<feature type="compositionally biased region" description="Polar residues" evidence="1">
    <location>
        <begin position="12"/>
        <end position="23"/>
    </location>
</feature>
<protein>
    <submittedName>
        <fullName evidence="2">Nuclear receptor coactivator 6</fullName>
    </submittedName>
</protein>
<gene>
    <name evidence="2" type="ORF">H920_03037</name>
</gene>
<dbReference type="PANTHER" id="PTHR15690:SF0">
    <property type="entry name" value="NUCLEAR RECEPTOR COACTIVATOR 6"/>
    <property type="match status" value="1"/>
</dbReference>
<evidence type="ECO:0000256" key="1">
    <source>
        <dbReference type="SAM" id="MobiDB-lite"/>
    </source>
</evidence>
<dbReference type="Proteomes" id="UP000028990">
    <property type="component" value="Unassembled WGS sequence"/>
</dbReference>
<reference evidence="2 3" key="1">
    <citation type="submission" date="2013-11" db="EMBL/GenBank/DDBJ databases">
        <title>The Damaraland mole rat (Fukomys damarensis) genome and evolution of African mole rats.</title>
        <authorList>
            <person name="Gladyshev V.N."/>
            <person name="Fang X."/>
        </authorList>
    </citation>
    <scope>NUCLEOTIDE SEQUENCE [LARGE SCALE GENOMIC DNA]</scope>
    <source>
        <tissue evidence="2">Liver</tissue>
    </source>
</reference>
<dbReference type="InterPro" id="IPR026638">
    <property type="entry name" value="NCOA6"/>
</dbReference>
<accession>A0A091EJ43</accession>